<dbReference type="Proteomes" id="UP000317933">
    <property type="component" value="Unassembled WGS sequence"/>
</dbReference>
<evidence type="ECO:0000256" key="1">
    <source>
        <dbReference type="SAM" id="MobiDB-lite"/>
    </source>
</evidence>
<comment type="caution">
    <text evidence="2">The sequence shown here is derived from an EMBL/GenBank/DDBJ whole genome shotgun (WGS) entry which is preliminary data.</text>
</comment>
<dbReference type="EMBL" id="RCZE01000017">
    <property type="protein sequence ID" value="TPG72599.1"/>
    <property type="molecule type" value="Genomic_DNA"/>
</dbReference>
<organism evidence="2 3">
    <name type="scientific">Pseudomonas arsenicoxydans</name>
    <dbReference type="NCBI Taxonomy" id="702115"/>
    <lineage>
        <taxon>Bacteria</taxon>
        <taxon>Pseudomonadati</taxon>
        <taxon>Pseudomonadota</taxon>
        <taxon>Gammaproteobacteria</taxon>
        <taxon>Pseudomonadales</taxon>
        <taxon>Pseudomonadaceae</taxon>
        <taxon>Pseudomonas</taxon>
    </lineage>
</organism>
<reference evidence="2 3" key="1">
    <citation type="journal article" date="2019" name="Environ. Microbiol.">
        <title>Species interactions and distinct microbial communities in high Arctic permafrost affected cryosols are associated with the CH4 and CO2 gas fluxes.</title>
        <authorList>
            <person name="Altshuler I."/>
            <person name="Hamel J."/>
            <person name="Turney S."/>
            <person name="Magnuson E."/>
            <person name="Levesque R."/>
            <person name="Greer C."/>
            <person name="Whyte L.G."/>
        </authorList>
    </citation>
    <scope>NUCLEOTIDE SEQUENCE [LARGE SCALE GENOMIC DNA]</scope>
    <source>
        <strain evidence="2 3">E3</strain>
    </source>
</reference>
<sequence>MWRGGLPPLECEALPKPADAIHQLNRDIRFATASQPNGGKPPRHKVPRYKDFGSTEFAARANPRSAIT</sequence>
<evidence type="ECO:0000313" key="3">
    <source>
        <dbReference type="Proteomes" id="UP000317933"/>
    </source>
</evidence>
<proteinExistence type="predicted"/>
<dbReference type="AlphaFoldDB" id="A0A502HCU8"/>
<protein>
    <submittedName>
        <fullName evidence="2">Uncharacterized protein</fullName>
    </submittedName>
</protein>
<evidence type="ECO:0000313" key="2">
    <source>
        <dbReference type="EMBL" id="TPG72599.1"/>
    </source>
</evidence>
<accession>A0A502HCU8</accession>
<name>A0A502HCU8_9PSED</name>
<feature type="region of interest" description="Disordered" evidence="1">
    <location>
        <begin position="31"/>
        <end position="68"/>
    </location>
</feature>
<gene>
    <name evidence="2" type="ORF">EAH78_28540</name>
</gene>